<keyword evidence="16" id="KW-1185">Reference proteome</keyword>
<dbReference type="Gene3D" id="6.10.140.1470">
    <property type="match status" value="1"/>
</dbReference>
<dbReference type="Gene3D" id="2.60.120.650">
    <property type="entry name" value="Cupin"/>
    <property type="match status" value="1"/>
</dbReference>
<evidence type="ECO:0000256" key="3">
    <source>
        <dbReference type="ARBA" id="ARBA00022694"/>
    </source>
</evidence>
<accession>A0AAN9BUR8</accession>
<dbReference type="InterPro" id="IPR041667">
    <property type="entry name" value="Cupin_8"/>
</dbReference>
<sequence length="318" mass="36964">MTETTKHLDLDIYTGVSKDSFLTEIYPKRRPAVLRGVDIGPCRDKWTVEYLATQGITTQVKVHVSTMPQMDFINKNFLYRSMPFSDFVRRAAEESHMEYFIDEKEVYYLRALGNDPRKDIADIHQQFPDLAKDIVFPDFFEPNCFFSSVFRIASRGLQLWTHYDVMDNLLIQVSGTKRVVLFSPQEADKLYLEGDKSSVLDIDHPDLSRYPLFNQAVRIEGRLQPGDILFIPGLWFHNVISEEFGVAVNVFWKNLPPELYDHKDTYGNKDLLPAQRAMQIVDGALKALEKLPAQYRDFYARRLVLRIQSKTYNKEMGT</sequence>
<comment type="caution">
    <text evidence="15">The sequence shown here is derived from an EMBL/GenBank/DDBJ whole genome shotgun (WGS) entry which is preliminary data.</text>
</comment>
<keyword evidence="5" id="KW-0223">Dioxygenase</keyword>
<gene>
    <name evidence="15" type="ORF">V1264_011770</name>
</gene>
<evidence type="ECO:0000256" key="12">
    <source>
        <dbReference type="ARBA" id="ARBA00069230"/>
    </source>
</evidence>
<dbReference type="PANTHER" id="PTHR12461:SF104">
    <property type="entry name" value="TRNA WYBUTOSINE-SYNTHESIZING PROTEIN 5"/>
    <property type="match status" value="1"/>
</dbReference>
<dbReference type="PROSITE" id="PS51184">
    <property type="entry name" value="JMJC"/>
    <property type="match status" value="1"/>
</dbReference>
<reference evidence="15 16" key="1">
    <citation type="submission" date="2024-02" db="EMBL/GenBank/DDBJ databases">
        <title>Chromosome-scale genome assembly of the rough periwinkle Littorina saxatilis.</title>
        <authorList>
            <person name="De Jode A."/>
            <person name="Faria R."/>
            <person name="Formenti G."/>
            <person name="Sims Y."/>
            <person name="Smith T.P."/>
            <person name="Tracey A."/>
            <person name="Wood J.M.D."/>
            <person name="Zagrodzka Z.B."/>
            <person name="Johannesson K."/>
            <person name="Butlin R.K."/>
            <person name="Leder E.H."/>
        </authorList>
    </citation>
    <scope>NUCLEOTIDE SEQUENCE [LARGE SCALE GENOMIC DNA]</scope>
    <source>
        <strain evidence="15">Snail1</strain>
        <tissue evidence="15">Muscle</tissue>
    </source>
</reference>
<evidence type="ECO:0000256" key="4">
    <source>
        <dbReference type="ARBA" id="ARBA00022723"/>
    </source>
</evidence>
<dbReference type="GO" id="GO:0000049">
    <property type="term" value="F:tRNA binding"/>
    <property type="evidence" value="ECO:0007669"/>
    <property type="project" value="TreeGrafter"/>
</dbReference>
<protein>
    <recommendedName>
        <fullName evidence="12">tRNA wybutosine-synthesizing protein 5</fullName>
        <ecNumber evidence="11">1.14.11.42</ecNumber>
    </recommendedName>
    <alternativeName>
        <fullName evidence="13">tRNA(Phe) (7-(3-amino-3-carboxypropyl)wyosine(37)-C(2))-hydroxylase</fullName>
    </alternativeName>
</protein>
<proteinExistence type="inferred from homology"/>
<evidence type="ECO:0000256" key="9">
    <source>
        <dbReference type="ARBA" id="ARBA00054171"/>
    </source>
</evidence>
<organism evidence="15 16">
    <name type="scientific">Littorina saxatilis</name>
    <dbReference type="NCBI Taxonomy" id="31220"/>
    <lineage>
        <taxon>Eukaryota</taxon>
        <taxon>Metazoa</taxon>
        <taxon>Spiralia</taxon>
        <taxon>Lophotrochozoa</taxon>
        <taxon>Mollusca</taxon>
        <taxon>Gastropoda</taxon>
        <taxon>Caenogastropoda</taxon>
        <taxon>Littorinimorpha</taxon>
        <taxon>Littorinoidea</taxon>
        <taxon>Littorinidae</taxon>
        <taxon>Littorina</taxon>
    </lineage>
</organism>
<evidence type="ECO:0000313" key="16">
    <source>
        <dbReference type="Proteomes" id="UP001374579"/>
    </source>
</evidence>
<evidence type="ECO:0000256" key="6">
    <source>
        <dbReference type="ARBA" id="ARBA00023002"/>
    </source>
</evidence>
<evidence type="ECO:0000313" key="15">
    <source>
        <dbReference type="EMBL" id="KAK7112298.1"/>
    </source>
</evidence>
<evidence type="ECO:0000256" key="13">
    <source>
        <dbReference type="ARBA" id="ARBA00082992"/>
    </source>
</evidence>
<dbReference type="FunFam" id="2.60.120.650:FF:000022">
    <property type="entry name" value="tRNA wybutosine-synthesizing protein 5"/>
    <property type="match status" value="1"/>
</dbReference>
<dbReference type="EMBL" id="JBAMIC010000002">
    <property type="protein sequence ID" value="KAK7112298.1"/>
    <property type="molecule type" value="Genomic_DNA"/>
</dbReference>
<dbReference type="GO" id="GO:0102524">
    <property type="term" value="F:tRNA(Phe) (7-(3-amino-3-carboxypropyl)wyosine37-C2)-hydroxylase activity"/>
    <property type="evidence" value="ECO:0007669"/>
    <property type="project" value="UniProtKB-EC"/>
</dbReference>
<comment type="subunit">
    <text evidence="2">Homodimer.</text>
</comment>
<feature type="domain" description="JmjC" evidence="14">
    <location>
        <begin position="104"/>
        <end position="269"/>
    </location>
</feature>
<dbReference type="Proteomes" id="UP001374579">
    <property type="component" value="Unassembled WGS sequence"/>
</dbReference>
<keyword evidence="3" id="KW-0819">tRNA processing</keyword>
<comment type="catalytic activity">
    <reaction evidence="8">
        <text>7-[(3S)-3-amino-3-carboxypropyl]wyosine(37) in tRNA(Phe) + 2-oxoglutarate + O2 = 7-(2-hydroxy-3-amino-3-carboxypropyl)wyosine(37) in tRNA(Phe) + succinate + CO2</text>
        <dbReference type="Rhea" id="RHEA:37899"/>
        <dbReference type="Rhea" id="RHEA-COMP:10379"/>
        <dbReference type="Rhea" id="RHEA-COMP:11848"/>
        <dbReference type="ChEBI" id="CHEBI:15379"/>
        <dbReference type="ChEBI" id="CHEBI:16526"/>
        <dbReference type="ChEBI" id="CHEBI:16810"/>
        <dbReference type="ChEBI" id="CHEBI:30031"/>
        <dbReference type="ChEBI" id="CHEBI:73543"/>
        <dbReference type="ChEBI" id="CHEBI:73603"/>
        <dbReference type="EC" id="1.14.11.42"/>
    </reaction>
    <physiologicalReaction direction="left-to-right" evidence="8">
        <dbReference type="Rhea" id="RHEA:37900"/>
    </physiologicalReaction>
</comment>
<evidence type="ECO:0000256" key="10">
    <source>
        <dbReference type="ARBA" id="ARBA00060814"/>
    </source>
</evidence>
<dbReference type="SMART" id="SM00558">
    <property type="entry name" value="JmjC"/>
    <property type="match status" value="1"/>
</dbReference>
<evidence type="ECO:0000256" key="8">
    <source>
        <dbReference type="ARBA" id="ARBA00052052"/>
    </source>
</evidence>
<dbReference type="Pfam" id="PF13621">
    <property type="entry name" value="Cupin_8"/>
    <property type="match status" value="1"/>
</dbReference>
<name>A0AAN9BUR8_9CAEN</name>
<evidence type="ECO:0000256" key="7">
    <source>
        <dbReference type="ARBA" id="ARBA00023004"/>
    </source>
</evidence>
<evidence type="ECO:0000256" key="2">
    <source>
        <dbReference type="ARBA" id="ARBA00011738"/>
    </source>
</evidence>
<dbReference type="PANTHER" id="PTHR12461">
    <property type="entry name" value="HYPOXIA-INDUCIBLE FACTOR 1 ALPHA INHIBITOR-RELATED"/>
    <property type="match status" value="1"/>
</dbReference>
<keyword evidence="7" id="KW-0408">Iron</keyword>
<dbReference type="GO" id="GO:0046872">
    <property type="term" value="F:metal ion binding"/>
    <property type="evidence" value="ECO:0007669"/>
    <property type="project" value="UniProtKB-KW"/>
</dbReference>
<comment type="cofactor">
    <cofactor evidence="1">
        <name>Fe(2+)</name>
        <dbReference type="ChEBI" id="CHEBI:29033"/>
    </cofactor>
</comment>
<comment type="function">
    <text evidence="9">tRNA hydroxylase that acts as a component of the wybutosine biosynthesis pathway. Wybutosine is a hyper modified guanosine with a tricyclic base found at the 3'-position adjacent to the anticodon of eukaryotic phenylalanine tRNA. Catalyzes the hydroxylation of 7-(a-amino-a-carboxypropyl)wyosine (yW-72) into undermodified hydroxywybutosine (OHyW*). OHyW* being further transformed into hydroxywybutosine (OHyW) by LCMT2/TYW4. OHyW is a derivative of wybutosine found in higher eukaryotes.</text>
</comment>
<dbReference type="InterPro" id="IPR003347">
    <property type="entry name" value="JmjC_dom"/>
</dbReference>
<dbReference type="AlphaFoldDB" id="A0AAN9BUR8"/>
<comment type="similarity">
    <text evidence="10">Belongs to the TYW5 family.</text>
</comment>
<keyword evidence="4" id="KW-0479">Metal-binding</keyword>
<evidence type="ECO:0000259" key="14">
    <source>
        <dbReference type="PROSITE" id="PS51184"/>
    </source>
</evidence>
<evidence type="ECO:0000256" key="5">
    <source>
        <dbReference type="ARBA" id="ARBA00022964"/>
    </source>
</evidence>
<dbReference type="GO" id="GO:0031591">
    <property type="term" value="P:wybutosine biosynthetic process"/>
    <property type="evidence" value="ECO:0007669"/>
    <property type="project" value="TreeGrafter"/>
</dbReference>
<dbReference type="SUPFAM" id="SSF51197">
    <property type="entry name" value="Clavaminate synthase-like"/>
    <property type="match status" value="1"/>
</dbReference>
<keyword evidence="6" id="KW-0560">Oxidoreductase</keyword>
<evidence type="ECO:0000256" key="11">
    <source>
        <dbReference type="ARBA" id="ARBA00066716"/>
    </source>
</evidence>
<evidence type="ECO:0000256" key="1">
    <source>
        <dbReference type="ARBA" id="ARBA00001954"/>
    </source>
</evidence>
<dbReference type="EC" id="1.14.11.42" evidence="11"/>